<dbReference type="SUPFAM" id="SSF53850">
    <property type="entry name" value="Periplasmic binding protein-like II"/>
    <property type="match status" value="1"/>
</dbReference>
<dbReference type="InterPro" id="IPR050490">
    <property type="entry name" value="Bact_solute-bd_prot1"/>
</dbReference>
<dbReference type="EMBL" id="WKOD01000013">
    <property type="protein sequence ID" value="MSA68595.1"/>
    <property type="molecule type" value="Genomic_DNA"/>
</dbReference>
<dbReference type="PANTHER" id="PTHR43649:SF31">
    <property type="entry name" value="SN-GLYCEROL-3-PHOSPHATE-BINDING PERIPLASMIC PROTEIN UGPB"/>
    <property type="match status" value="1"/>
</dbReference>
<dbReference type="Pfam" id="PF13416">
    <property type="entry name" value="SBP_bac_8"/>
    <property type="match status" value="1"/>
</dbReference>
<comment type="similarity">
    <text evidence="2">Belongs to the bacterial solute-binding protein 1 family.</text>
</comment>
<dbReference type="GO" id="GO:0055085">
    <property type="term" value="P:transmembrane transport"/>
    <property type="evidence" value="ECO:0007669"/>
    <property type="project" value="InterPro"/>
</dbReference>
<dbReference type="RefSeq" id="WP_154236973.1">
    <property type="nucleotide sequence ID" value="NZ_WKNS01000015.1"/>
</dbReference>
<name>A0A6A8HBP6_9LACO</name>
<feature type="chain" id="PRO_5039129610" evidence="6">
    <location>
        <begin position="21"/>
        <end position="445"/>
    </location>
</feature>
<protein>
    <submittedName>
        <fullName evidence="7">Extracellular solute-binding protein</fullName>
    </submittedName>
</protein>
<dbReference type="AlphaFoldDB" id="A0A6A8HBP6"/>
<organism evidence="7">
    <name type="scientific">Ligilactobacillus ruminis</name>
    <dbReference type="NCBI Taxonomy" id="1623"/>
    <lineage>
        <taxon>Bacteria</taxon>
        <taxon>Bacillati</taxon>
        <taxon>Bacillota</taxon>
        <taxon>Bacilli</taxon>
        <taxon>Lactobacillales</taxon>
        <taxon>Lactobacillaceae</taxon>
        <taxon>Ligilactobacillus</taxon>
    </lineage>
</organism>
<evidence type="ECO:0000256" key="2">
    <source>
        <dbReference type="ARBA" id="ARBA00008520"/>
    </source>
</evidence>
<reference evidence="7" key="1">
    <citation type="journal article" date="2019" name="Nat. Med.">
        <title>A library of human gut bacterial isolates paired with longitudinal multiomics data enables mechanistic microbiome research.</title>
        <authorList>
            <person name="Poyet M."/>
            <person name="Groussin M."/>
            <person name="Gibbons S.M."/>
            <person name="Avila-Pacheco J."/>
            <person name="Jiang X."/>
            <person name="Kearney S.M."/>
            <person name="Perrotta A.R."/>
            <person name="Berdy B."/>
            <person name="Zhao S."/>
            <person name="Lieberman T.D."/>
            <person name="Swanson P.K."/>
            <person name="Smith M."/>
            <person name="Roesemann S."/>
            <person name="Alexander J.E."/>
            <person name="Rich S.A."/>
            <person name="Livny J."/>
            <person name="Vlamakis H."/>
            <person name="Clish C."/>
            <person name="Bullock K."/>
            <person name="Deik A."/>
            <person name="Scott J."/>
            <person name="Pierce K.A."/>
            <person name="Xavier R.J."/>
            <person name="Alm E.J."/>
        </authorList>
    </citation>
    <scope>NUCLEOTIDE SEQUENCE</scope>
    <source>
        <strain evidence="7">BIOML-A18</strain>
    </source>
</reference>
<sequence length="445" mass="49258">MKIKKIAVALCAAFSIMAFAANPANVSASERTKIVFWHEMTGPAQVELKRLVNEFNKHQDKYEVEAEFEGDYNEAVQKILNTHGTDASPAVFQAMDISSAQMYYSKHTTPVQKFIDEDGYDVSQISSVARAFYSKDGKQLSMPFNSSQPVLYYNKTLLKKLGITPPPLDPSYSDVTRVANAIYKKSNHKIKGMSIEIYGWFFEQFLANAGVCMANKDDGHNGVPTAVDFTSSTAVNTMKWIQNGLKQGSFMNYGAGSNAGTNETAAFLSRRLGMFLQSSGSITQLTTGTKDEIGVCYYPHEDGKKANGVSIGGASLWISNDKSKDVQRGAWELVKYLLTPEAQASWQAQTGYLALNKQSADQDVLKKLYKKMPQAKIPSRQLNRTMPNKANSGIFMQNLVQNRLLIQTAMEQIYDGKDARTALTEAQTSMNKYVASNNKANGFDK</sequence>
<evidence type="ECO:0000256" key="1">
    <source>
        <dbReference type="ARBA" id="ARBA00004196"/>
    </source>
</evidence>
<accession>A0A6A8HBP6</accession>
<dbReference type="CDD" id="cd14748">
    <property type="entry name" value="PBP2_UgpB"/>
    <property type="match status" value="1"/>
</dbReference>
<evidence type="ECO:0000256" key="4">
    <source>
        <dbReference type="ARBA" id="ARBA00022729"/>
    </source>
</evidence>
<evidence type="ECO:0000256" key="3">
    <source>
        <dbReference type="ARBA" id="ARBA00022448"/>
    </source>
</evidence>
<feature type="signal peptide" evidence="6">
    <location>
        <begin position="1"/>
        <end position="20"/>
    </location>
</feature>
<dbReference type="InterPro" id="IPR006059">
    <property type="entry name" value="SBP"/>
</dbReference>
<proteinExistence type="inferred from homology"/>
<evidence type="ECO:0000256" key="6">
    <source>
        <dbReference type="SAM" id="SignalP"/>
    </source>
</evidence>
<dbReference type="PROSITE" id="PS01037">
    <property type="entry name" value="SBP_BACTERIAL_1"/>
    <property type="match status" value="1"/>
</dbReference>
<comment type="subcellular location">
    <subcellularLocation>
        <location evidence="1">Cell envelope</location>
    </subcellularLocation>
</comment>
<comment type="caution">
    <text evidence="7">The sequence shown here is derived from an EMBL/GenBank/DDBJ whole genome shotgun (WGS) entry which is preliminary data.</text>
</comment>
<dbReference type="GO" id="GO:0030313">
    <property type="term" value="C:cell envelope"/>
    <property type="evidence" value="ECO:0007669"/>
    <property type="project" value="UniProtKB-SubCell"/>
</dbReference>
<evidence type="ECO:0000313" key="7">
    <source>
        <dbReference type="EMBL" id="MSA68595.1"/>
    </source>
</evidence>
<keyword evidence="3" id="KW-0813">Transport</keyword>
<dbReference type="PANTHER" id="PTHR43649">
    <property type="entry name" value="ARABINOSE-BINDING PROTEIN-RELATED"/>
    <property type="match status" value="1"/>
</dbReference>
<dbReference type="Gene3D" id="3.40.190.10">
    <property type="entry name" value="Periplasmic binding protein-like II"/>
    <property type="match status" value="2"/>
</dbReference>
<keyword evidence="4 6" id="KW-0732">Signal</keyword>
<evidence type="ECO:0000256" key="5">
    <source>
        <dbReference type="ARBA" id="ARBA00022764"/>
    </source>
</evidence>
<keyword evidence="5" id="KW-0574">Periplasm</keyword>
<dbReference type="InterPro" id="IPR006061">
    <property type="entry name" value="SBP_1_CS"/>
</dbReference>
<gene>
    <name evidence="7" type="ORF">GKC89_05765</name>
</gene>